<feature type="region of interest" description="Disordered" evidence="6">
    <location>
        <begin position="1"/>
        <end position="67"/>
    </location>
</feature>
<dbReference type="SUPFAM" id="SSF52540">
    <property type="entry name" value="P-loop containing nucleoside triphosphate hydrolases"/>
    <property type="match status" value="2"/>
</dbReference>
<dbReference type="InterPro" id="IPR001650">
    <property type="entry name" value="Helicase_C-like"/>
</dbReference>
<dbReference type="PROSITE" id="PS51192">
    <property type="entry name" value="HELICASE_ATP_BIND_1"/>
    <property type="match status" value="1"/>
</dbReference>
<dbReference type="FunFam" id="3.40.50.10810:FF:000019">
    <property type="entry name" value="DNA excision repair protein ERCC-6-like 2 isoform X1"/>
    <property type="match status" value="1"/>
</dbReference>
<dbReference type="InterPro" id="IPR050496">
    <property type="entry name" value="SNF2_RAD54_helicase_repair"/>
</dbReference>
<evidence type="ECO:0000256" key="1">
    <source>
        <dbReference type="ARBA" id="ARBA00004123"/>
    </source>
</evidence>
<dbReference type="EMBL" id="JAEVFJ010000013">
    <property type="protein sequence ID" value="KAH8101322.1"/>
    <property type="molecule type" value="Genomic_DNA"/>
</dbReference>
<dbReference type="Pfam" id="PF00271">
    <property type="entry name" value="Helicase_C"/>
    <property type="match status" value="1"/>
</dbReference>
<dbReference type="InterPro" id="IPR002464">
    <property type="entry name" value="DNA/RNA_helicase_DEAH_CS"/>
</dbReference>
<comment type="subcellular location">
    <subcellularLocation>
        <location evidence="1">Nucleus</location>
    </subcellularLocation>
</comment>
<evidence type="ECO:0000256" key="5">
    <source>
        <dbReference type="ARBA" id="ARBA00023242"/>
    </source>
</evidence>
<dbReference type="CDD" id="cd18793">
    <property type="entry name" value="SF2_C_SNF"/>
    <property type="match status" value="1"/>
</dbReference>
<feature type="compositionally biased region" description="Acidic residues" evidence="6">
    <location>
        <begin position="220"/>
        <end position="245"/>
    </location>
</feature>
<dbReference type="InterPro" id="IPR038718">
    <property type="entry name" value="SNF2-like_sf"/>
</dbReference>
<dbReference type="SMART" id="SM00487">
    <property type="entry name" value="DEXDc"/>
    <property type="match status" value="1"/>
</dbReference>
<feature type="region of interest" description="Disordered" evidence="6">
    <location>
        <begin position="953"/>
        <end position="998"/>
    </location>
</feature>
<feature type="compositionally biased region" description="Polar residues" evidence="6">
    <location>
        <begin position="148"/>
        <end position="160"/>
    </location>
</feature>
<evidence type="ECO:0000259" key="8">
    <source>
        <dbReference type="PROSITE" id="PS51194"/>
    </source>
</evidence>
<dbReference type="Gene3D" id="3.40.50.10810">
    <property type="entry name" value="Tandem AAA-ATPase domain"/>
    <property type="match status" value="1"/>
</dbReference>
<accession>A0A8K0UPW0</accession>
<dbReference type="PANTHER" id="PTHR45629:SF7">
    <property type="entry name" value="DNA EXCISION REPAIR PROTEIN ERCC-6-RELATED"/>
    <property type="match status" value="1"/>
</dbReference>
<keyword evidence="3 9" id="KW-0378">Hydrolase</keyword>
<dbReference type="InterPro" id="IPR049730">
    <property type="entry name" value="SNF2/RAD54-like_C"/>
</dbReference>
<evidence type="ECO:0000256" key="2">
    <source>
        <dbReference type="ARBA" id="ARBA00022741"/>
    </source>
</evidence>
<name>A0A8K0UPW0_9AGAR</name>
<keyword evidence="4" id="KW-0067">ATP-binding</keyword>
<dbReference type="SMART" id="SM00490">
    <property type="entry name" value="HELICc"/>
    <property type="match status" value="1"/>
</dbReference>
<dbReference type="GO" id="GO:0005524">
    <property type="term" value="F:ATP binding"/>
    <property type="evidence" value="ECO:0007669"/>
    <property type="project" value="InterPro"/>
</dbReference>
<sequence>MSTSAGATGLNGREQGKTRGKMTHSYPVPLEPDSDSDFNPAEIYVPTPKKRGRRSALTSAPVRSKRKRCDVLEKMSGVERSGKKVKMVDSPVLQLHNQFVKHFVDVDIESESEGGDADKEFDDEDGDEREDEDEEEEEEDHTVVKTLFPSSHRTNITPSLSPAVPPPETQSQDSVTDSETDPESDDPTLTMPKPPQTGSKRKSPPAPTGPPIKKTRFAEPEAEEVSVTEPESDDSVTDPESDDDMPCNTYRPRPDFARKPDQPWIAPLYLDKDKGIKVPGSINTFLRDYQRDGIRFFWERYAARRGGLLGDDMGLGKTIQVISFLSAIMHKYGDNRDENRRKDHVSSLQDGQDWKKRRHLPQANDKWPTCLIIAPSSVVHNWEREFETWGYFEVGIYTGTKREEVLKDFRLGRLDVVVTSFETARSDINLIDDLAWSCIIVDEAHRLKNSRSKSSLAYTQFQCPIRFGLSGTVIQNKYSEMWTILDWAYPGCVGSRKQWATYVDKPLTKGQSKSASPEERVRAALVARILRDKVLPDHFLRRTKSIIKDQLPEKIDEVVFCPLAPTQIRVYQRIINSEPVQNMIRKDEPCDCGSRKLRKQCCHKPGQGDLFRYLTTLIKASNHLALILPAPTDNAEQTARNRELSELAFGDDIPKYGTAVLNPNFCGKWLVLESLLKSWRKDPTSKVLIFTKSVRLLDMLDFHLKSQGLGFLKLEGSTPPPQRMPMIDQFHSDPNIFIFLISTLAGGTGLNLTGANKVVIFDPNWNPAHDLQAMDRAYRFGQTRDVSVYRLLGAGSIEELIYARQLYKQQQMAVGYNASLQTRYFEGVQGDKDRQGELFGVKNIFKLHKGNATKMAIERATLIDLDWAFANMKAKPNSDLTLDVDVKGAGKELGEFKGLDTLLFDDSPAEVEETNDVQKMLNEIGIGYTHRNDELIKSNAIEELRVEALIEEKKKARQAQRAKTTTSGTRKKKTQKAEEPAEVWPPKRKHHKKPMTPQAKLMARRGAMIELGLIEDESQMAKFAQEFMTKTAEEQTAILARLDRHAQKR</sequence>
<dbReference type="AlphaFoldDB" id="A0A8K0UPW0"/>
<reference evidence="9" key="1">
    <citation type="journal article" date="2021" name="New Phytol.">
        <title>Evolutionary innovations through gain and loss of genes in the ectomycorrhizal Boletales.</title>
        <authorList>
            <person name="Wu G."/>
            <person name="Miyauchi S."/>
            <person name="Morin E."/>
            <person name="Kuo A."/>
            <person name="Drula E."/>
            <person name="Varga T."/>
            <person name="Kohler A."/>
            <person name="Feng B."/>
            <person name="Cao Y."/>
            <person name="Lipzen A."/>
            <person name="Daum C."/>
            <person name="Hundley H."/>
            <person name="Pangilinan J."/>
            <person name="Johnson J."/>
            <person name="Barry K."/>
            <person name="LaButti K."/>
            <person name="Ng V."/>
            <person name="Ahrendt S."/>
            <person name="Min B."/>
            <person name="Choi I.G."/>
            <person name="Park H."/>
            <person name="Plett J.M."/>
            <person name="Magnuson J."/>
            <person name="Spatafora J.W."/>
            <person name="Nagy L.G."/>
            <person name="Henrissat B."/>
            <person name="Grigoriev I.V."/>
            <person name="Yang Z.L."/>
            <person name="Xu J."/>
            <person name="Martin F.M."/>
        </authorList>
    </citation>
    <scope>NUCLEOTIDE SEQUENCE</scope>
    <source>
        <strain evidence="9">KKN 215</strain>
    </source>
</reference>
<feature type="region of interest" description="Disordered" evidence="6">
    <location>
        <begin position="106"/>
        <end position="259"/>
    </location>
</feature>
<feature type="compositionally biased region" description="Acidic residues" evidence="6">
    <location>
        <begin position="176"/>
        <end position="186"/>
    </location>
</feature>
<feature type="domain" description="Helicase ATP-binding" evidence="7">
    <location>
        <begin position="298"/>
        <end position="491"/>
    </location>
</feature>
<dbReference type="Pfam" id="PF00176">
    <property type="entry name" value="SNF2-rel_dom"/>
    <property type="match status" value="1"/>
</dbReference>
<dbReference type="Proteomes" id="UP000813824">
    <property type="component" value="Unassembled WGS sequence"/>
</dbReference>
<dbReference type="OrthoDB" id="413460at2759"/>
<gene>
    <name evidence="9" type="ORF">BXZ70DRAFT_935654</name>
</gene>
<dbReference type="Gene3D" id="3.40.50.300">
    <property type="entry name" value="P-loop containing nucleotide triphosphate hydrolases"/>
    <property type="match status" value="1"/>
</dbReference>
<dbReference type="InterPro" id="IPR014001">
    <property type="entry name" value="Helicase_ATP-bd"/>
</dbReference>
<evidence type="ECO:0000256" key="6">
    <source>
        <dbReference type="SAM" id="MobiDB-lite"/>
    </source>
</evidence>
<keyword evidence="5" id="KW-0539">Nucleus</keyword>
<evidence type="ECO:0000256" key="4">
    <source>
        <dbReference type="ARBA" id="ARBA00022840"/>
    </source>
</evidence>
<evidence type="ECO:0000256" key="3">
    <source>
        <dbReference type="ARBA" id="ARBA00022801"/>
    </source>
</evidence>
<evidence type="ECO:0000313" key="10">
    <source>
        <dbReference type="Proteomes" id="UP000813824"/>
    </source>
</evidence>
<evidence type="ECO:0000313" key="9">
    <source>
        <dbReference type="EMBL" id="KAH8101322.1"/>
    </source>
</evidence>
<evidence type="ECO:0000259" key="7">
    <source>
        <dbReference type="PROSITE" id="PS51192"/>
    </source>
</evidence>
<dbReference type="PROSITE" id="PS00690">
    <property type="entry name" value="DEAH_ATP_HELICASE"/>
    <property type="match status" value="1"/>
</dbReference>
<dbReference type="InterPro" id="IPR000330">
    <property type="entry name" value="SNF2_N"/>
</dbReference>
<protein>
    <submittedName>
        <fullName evidence="9">P-loop containing nucleoside triphosphate hydrolase protein</fullName>
    </submittedName>
</protein>
<comment type="caution">
    <text evidence="9">The sequence shown here is derived from an EMBL/GenBank/DDBJ whole genome shotgun (WGS) entry which is preliminary data.</text>
</comment>
<dbReference type="PROSITE" id="PS51194">
    <property type="entry name" value="HELICASE_CTER"/>
    <property type="match status" value="1"/>
</dbReference>
<feature type="domain" description="Helicase C-terminal" evidence="8">
    <location>
        <begin position="671"/>
        <end position="826"/>
    </location>
</feature>
<dbReference type="GO" id="GO:0005634">
    <property type="term" value="C:nucleus"/>
    <property type="evidence" value="ECO:0007669"/>
    <property type="project" value="UniProtKB-SubCell"/>
</dbReference>
<keyword evidence="2" id="KW-0547">Nucleotide-binding</keyword>
<dbReference type="GO" id="GO:0016787">
    <property type="term" value="F:hydrolase activity"/>
    <property type="evidence" value="ECO:0007669"/>
    <property type="project" value="UniProtKB-KW"/>
</dbReference>
<proteinExistence type="predicted"/>
<dbReference type="PANTHER" id="PTHR45629">
    <property type="entry name" value="SNF2/RAD54 FAMILY MEMBER"/>
    <property type="match status" value="1"/>
</dbReference>
<feature type="compositionally biased region" description="Acidic residues" evidence="6">
    <location>
        <begin position="106"/>
        <end position="140"/>
    </location>
</feature>
<organism evidence="9 10">
    <name type="scientific">Cristinia sonorae</name>
    <dbReference type="NCBI Taxonomy" id="1940300"/>
    <lineage>
        <taxon>Eukaryota</taxon>
        <taxon>Fungi</taxon>
        <taxon>Dikarya</taxon>
        <taxon>Basidiomycota</taxon>
        <taxon>Agaricomycotina</taxon>
        <taxon>Agaricomycetes</taxon>
        <taxon>Agaricomycetidae</taxon>
        <taxon>Agaricales</taxon>
        <taxon>Pleurotineae</taxon>
        <taxon>Stephanosporaceae</taxon>
        <taxon>Cristinia</taxon>
    </lineage>
</organism>
<dbReference type="InterPro" id="IPR027417">
    <property type="entry name" value="P-loop_NTPase"/>
</dbReference>
<keyword evidence="10" id="KW-1185">Reference proteome</keyword>